<dbReference type="GO" id="GO:0016779">
    <property type="term" value="F:nucleotidyltransferase activity"/>
    <property type="evidence" value="ECO:0007669"/>
    <property type="project" value="UniProtKB-KW"/>
</dbReference>
<reference evidence="19" key="1">
    <citation type="submission" date="2021-12" db="EMBL/GenBank/DDBJ databases">
        <title>Lineage-specific microbe-virus interactions reveal viral roles in promoting carbon loss from peatlands along a natural permafrost thaw gradient.</title>
        <authorList>
            <person name="Trubl G."/>
            <person name="Roux S."/>
            <person name="Borton M.A."/>
            <person name="Varsani A."/>
            <person name="Li Y.-F."/>
            <person name="Sun C."/>
            <person name="Shaffer M."/>
            <person name="Jang H.B."/>
            <person name="Woodcroft B.J."/>
            <person name="Tyson G.W."/>
            <person name="Wrighton K."/>
            <person name="Saleska S."/>
            <person name="Eloe-Fadrosh E.A."/>
            <person name="Sullivan M.B."/>
            <person name="Rich V.I."/>
        </authorList>
    </citation>
    <scope>NUCLEOTIDE SEQUENCE</scope>
</reference>
<dbReference type="PROSITE" id="PS52020">
    <property type="entry name" value="CRESS_DNA_REP"/>
    <property type="match status" value="1"/>
</dbReference>
<comment type="catalytic activity">
    <reaction evidence="17">
        <text>ATP + H2O = ADP + phosphate + H(+)</text>
        <dbReference type="Rhea" id="RHEA:13065"/>
        <dbReference type="ChEBI" id="CHEBI:15377"/>
        <dbReference type="ChEBI" id="CHEBI:15378"/>
        <dbReference type="ChEBI" id="CHEBI:30616"/>
        <dbReference type="ChEBI" id="CHEBI:43474"/>
        <dbReference type="ChEBI" id="CHEBI:456216"/>
    </reaction>
</comment>
<comment type="subcellular location">
    <subcellularLocation>
        <location evidence="2">Host nucleus</location>
    </subcellularLocation>
</comment>
<evidence type="ECO:0000256" key="10">
    <source>
        <dbReference type="ARBA" id="ARBA00022759"/>
    </source>
</evidence>
<protein>
    <recommendedName>
        <fullName evidence="15">ATP-dependent helicase Rep</fullName>
    </recommendedName>
    <alternativeName>
        <fullName evidence="16">RepP</fullName>
    </alternativeName>
</protein>
<keyword evidence="7" id="KW-0540">Nuclease</keyword>
<keyword evidence="11" id="KW-0378">Hydrolase</keyword>
<keyword evidence="10" id="KW-0255">Endonuclease</keyword>
<dbReference type="GO" id="GO:0004519">
    <property type="term" value="F:endonuclease activity"/>
    <property type="evidence" value="ECO:0007669"/>
    <property type="project" value="UniProtKB-KW"/>
</dbReference>
<evidence type="ECO:0000256" key="12">
    <source>
        <dbReference type="ARBA" id="ARBA00023124"/>
    </source>
</evidence>
<evidence type="ECO:0000256" key="7">
    <source>
        <dbReference type="ARBA" id="ARBA00022722"/>
    </source>
</evidence>
<keyword evidence="12" id="KW-0190">Covalent protein-DNA linkage</keyword>
<evidence type="ECO:0000256" key="13">
    <source>
        <dbReference type="ARBA" id="ARBA00023125"/>
    </source>
</evidence>
<evidence type="ECO:0000256" key="11">
    <source>
        <dbReference type="ARBA" id="ARBA00022801"/>
    </source>
</evidence>
<keyword evidence="13" id="KW-0238">DNA-binding</keyword>
<sequence>MTKNFKASTICFTSYKSEDETIKALHEDGCLWYLYGIEVCPTTKRTHLQGMSSHKKSTRWSSVRNLCHVEKCQDPLKSIEYCKKDGKSSEWGDQPVFDRTKRKLTVKNLAFMTKDEWGDLTPCTYNAAVKAHSSYTLKFQSPIQTEDCRGIWLYGQPGVGKSHQARSTYPNAFIKSQSKWWDGYEGQKAVILDDLDSDCLGHYLKIWADKWPCTGEIKGGTVPLLHNKLVVTSNKSPQILFANDQILAEAVARRFEVIEVKAGKKGTWPTQLQGPDPSKTQNYTPPAALPGLSSERFALSPVSAVFGAGGGGGVLSLRNEGPEKEEEKENQIDWGHSFCFYCEKNNCCGICIL</sequence>
<feature type="domain" description="CRESS-DNA virus Rep endonuclease" evidence="18">
    <location>
        <begin position="4"/>
        <end position="94"/>
    </location>
</feature>
<dbReference type="GO" id="GO:0042025">
    <property type="term" value="C:host cell nucleus"/>
    <property type="evidence" value="ECO:0007669"/>
    <property type="project" value="UniProtKB-SubCell"/>
</dbReference>
<comment type="cofactor">
    <cofactor evidence="1">
        <name>Mn(2+)</name>
        <dbReference type="ChEBI" id="CHEBI:29035"/>
    </cofactor>
</comment>
<evidence type="ECO:0000256" key="15">
    <source>
        <dbReference type="ARBA" id="ARBA00030754"/>
    </source>
</evidence>
<evidence type="ECO:0000259" key="18">
    <source>
        <dbReference type="PROSITE" id="PS52020"/>
    </source>
</evidence>
<dbReference type="GO" id="GO:0000166">
    <property type="term" value="F:nucleotide binding"/>
    <property type="evidence" value="ECO:0007669"/>
    <property type="project" value="UniProtKB-KW"/>
</dbReference>
<evidence type="ECO:0000256" key="16">
    <source>
        <dbReference type="ARBA" id="ARBA00032243"/>
    </source>
</evidence>
<dbReference type="GO" id="GO:0046872">
    <property type="term" value="F:metal ion binding"/>
    <property type="evidence" value="ECO:0007669"/>
    <property type="project" value="UniProtKB-KW"/>
</dbReference>
<keyword evidence="5" id="KW-0548">Nucleotidyltransferase</keyword>
<dbReference type="GO" id="GO:0016787">
    <property type="term" value="F:hydrolase activity"/>
    <property type="evidence" value="ECO:0007669"/>
    <property type="project" value="UniProtKB-KW"/>
</dbReference>
<evidence type="ECO:0000256" key="9">
    <source>
        <dbReference type="ARBA" id="ARBA00022741"/>
    </source>
</evidence>
<dbReference type="GO" id="GO:0003677">
    <property type="term" value="F:DNA binding"/>
    <property type="evidence" value="ECO:0007669"/>
    <property type="project" value="UniProtKB-KW"/>
</dbReference>
<dbReference type="InterPro" id="IPR049912">
    <property type="entry name" value="CRESS_DNA_REP"/>
</dbReference>
<proteinExistence type="inferred from homology"/>
<dbReference type="InterPro" id="IPR027417">
    <property type="entry name" value="P-loop_NTPase"/>
</dbReference>
<dbReference type="SUPFAM" id="SSF52540">
    <property type="entry name" value="P-loop containing nucleoside triphosphate hydrolases"/>
    <property type="match status" value="1"/>
</dbReference>
<comment type="similarity">
    <text evidence="3">Belongs to the nanoviruses/circoviruses replication-associated protein family.</text>
</comment>
<keyword evidence="14" id="KW-0511">Multifunctional enzyme</keyword>
<evidence type="ECO:0000256" key="5">
    <source>
        <dbReference type="ARBA" id="ARBA00022695"/>
    </source>
</evidence>
<evidence type="ECO:0000256" key="1">
    <source>
        <dbReference type="ARBA" id="ARBA00001936"/>
    </source>
</evidence>
<dbReference type="EMBL" id="OM419068">
    <property type="protein sequence ID" value="WAK78045.1"/>
    <property type="molecule type" value="Genomic_DNA"/>
</dbReference>
<dbReference type="Gene3D" id="3.40.1310.20">
    <property type="match status" value="1"/>
</dbReference>
<dbReference type="GO" id="GO:0003724">
    <property type="term" value="F:RNA helicase activity"/>
    <property type="evidence" value="ECO:0007669"/>
    <property type="project" value="InterPro"/>
</dbReference>
<evidence type="ECO:0000256" key="17">
    <source>
        <dbReference type="ARBA" id="ARBA00049360"/>
    </source>
</evidence>
<dbReference type="GO" id="GO:0003723">
    <property type="term" value="F:RNA binding"/>
    <property type="evidence" value="ECO:0007669"/>
    <property type="project" value="InterPro"/>
</dbReference>
<keyword evidence="4" id="KW-0808">Transferase</keyword>
<keyword evidence="6" id="KW-0235">DNA replication</keyword>
<organism evidence="19">
    <name type="scientific">Miresoil virus 169</name>
    <dbReference type="NCBI Taxonomy" id="2911454"/>
    <lineage>
        <taxon>Viruses</taxon>
        <taxon>Miresoil_virus_gcode6_group</taxon>
    </lineage>
</organism>
<evidence type="ECO:0000256" key="3">
    <source>
        <dbReference type="ARBA" id="ARBA00008545"/>
    </source>
</evidence>
<keyword evidence="9" id="KW-0547">Nucleotide-binding</keyword>
<dbReference type="Proteomes" id="UP001261598">
    <property type="component" value="Segment"/>
</dbReference>
<dbReference type="Pfam" id="PF00910">
    <property type="entry name" value="RNA_helicase"/>
    <property type="match status" value="1"/>
</dbReference>
<evidence type="ECO:0000256" key="6">
    <source>
        <dbReference type="ARBA" id="ARBA00022705"/>
    </source>
</evidence>
<evidence type="ECO:0000256" key="14">
    <source>
        <dbReference type="ARBA" id="ARBA00023268"/>
    </source>
</evidence>
<evidence type="ECO:0000256" key="2">
    <source>
        <dbReference type="ARBA" id="ARBA00004147"/>
    </source>
</evidence>
<evidence type="ECO:0000256" key="8">
    <source>
        <dbReference type="ARBA" id="ARBA00022723"/>
    </source>
</evidence>
<evidence type="ECO:0000256" key="4">
    <source>
        <dbReference type="ARBA" id="ARBA00022679"/>
    </source>
</evidence>
<dbReference type="InterPro" id="IPR000605">
    <property type="entry name" value="Helicase_SF3_ssDNA/RNA_vir"/>
</dbReference>
<accession>A0A9E8Z501</accession>
<keyword evidence="8" id="KW-0479">Metal-binding</keyword>
<name>A0A9E8Z501_9VIRU</name>
<dbReference type="GO" id="GO:0006260">
    <property type="term" value="P:DNA replication"/>
    <property type="evidence" value="ECO:0007669"/>
    <property type="project" value="UniProtKB-KW"/>
</dbReference>
<evidence type="ECO:0000313" key="19">
    <source>
        <dbReference type="EMBL" id="WAK78045.1"/>
    </source>
</evidence>